<keyword evidence="4" id="KW-0808">Transferase</keyword>
<dbReference type="InterPro" id="IPR000653">
    <property type="entry name" value="DegT/StrS_aminotransferase"/>
</dbReference>
<dbReference type="AlphaFoldDB" id="A0A7L5C2D6"/>
<dbReference type="GO" id="GO:0030170">
    <property type="term" value="F:pyridoxal phosphate binding"/>
    <property type="evidence" value="ECO:0007669"/>
    <property type="project" value="TreeGrafter"/>
</dbReference>
<dbReference type="Gene3D" id="3.40.640.10">
    <property type="entry name" value="Type I PLP-dependent aspartate aminotransferase-like (Major domain)"/>
    <property type="match status" value="1"/>
</dbReference>
<comment type="similarity">
    <text evidence="3">Belongs to the DegT/DnrJ/EryC1 family.</text>
</comment>
<dbReference type="EMBL" id="CP049056">
    <property type="protein sequence ID" value="QIE57007.1"/>
    <property type="molecule type" value="Genomic_DNA"/>
</dbReference>
<gene>
    <name evidence="4" type="ORF">G5B40_17115</name>
</gene>
<dbReference type="Proteomes" id="UP000503336">
    <property type="component" value="Chromosome"/>
</dbReference>
<feature type="modified residue" description="N6-(pyridoxal phosphate)lysine" evidence="2">
    <location>
        <position position="192"/>
    </location>
</feature>
<dbReference type="KEGG" id="hdh:G5B40_17115"/>
<keyword evidence="2 3" id="KW-0663">Pyridoxal phosphate</keyword>
<dbReference type="InterPro" id="IPR015421">
    <property type="entry name" value="PyrdxlP-dep_Trfase_major"/>
</dbReference>
<reference evidence="4 5" key="1">
    <citation type="submission" date="2020-02" db="EMBL/GenBank/DDBJ databases">
        <title>complete genome sequence of Rhodobacteraceae bacterium.</title>
        <authorList>
            <person name="Park J."/>
            <person name="Kim Y.-S."/>
            <person name="Kim K.-H."/>
        </authorList>
    </citation>
    <scope>NUCLEOTIDE SEQUENCE [LARGE SCALE GENOMIC DNA]</scope>
    <source>
        <strain evidence="4 5">RR4-56</strain>
    </source>
</reference>
<dbReference type="PANTHER" id="PTHR30244">
    <property type="entry name" value="TRANSAMINASE"/>
    <property type="match status" value="1"/>
</dbReference>
<evidence type="ECO:0000256" key="1">
    <source>
        <dbReference type="PIRSR" id="PIRSR000390-1"/>
    </source>
</evidence>
<keyword evidence="4" id="KW-0032">Aminotransferase</keyword>
<sequence length="378" mass="40451">MIPFIDLKTQYARLKDDIDTRIHAVLDGGQYVMGPAVTAFEEELCAYTGARNAISCSSGTDALFMPLLAMGVGAGDAVFVPSFTYTSTAEAILLAGAAPVFVDVDPGTFLIDMDDLRAKIAQTRAAGRLTPRVIMPVDLFGQPADYAALNALAREEDLKIVADAAQAFGARKGGTMVGAMTDITSTSFYPSKPLGCYGDGGAIFTDDDALADVLRSVRSHGKGAHKYDVVRVGVNGRLDSIQAAVLSSKLSIFEDELASRERVAQRYDAALAEVVRVPARVSDSRSVWAQYTIRTTERERLQAGCKERSVPTMVFYPVPMHLQPAYSAYGDGEGSLPASEQAAREVVSLPMNPYLSETQVDAVCDAIRDALSVAQLAE</sequence>
<dbReference type="InterPro" id="IPR015422">
    <property type="entry name" value="PyrdxlP-dep_Trfase_small"/>
</dbReference>
<keyword evidence="5" id="KW-1185">Reference proteome</keyword>
<dbReference type="PIRSF" id="PIRSF000390">
    <property type="entry name" value="PLP_StrS"/>
    <property type="match status" value="1"/>
</dbReference>
<dbReference type="GO" id="GO:0000271">
    <property type="term" value="P:polysaccharide biosynthetic process"/>
    <property type="evidence" value="ECO:0007669"/>
    <property type="project" value="TreeGrafter"/>
</dbReference>
<evidence type="ECO:0000313" key="5">
    <source>
        <dbReference type="Proteomes" id="UP000503336"/>
    </source>
</evidence>
<protein>
    <submittedName>
        <fullName evidence="4">DegT/DnrJ/EryC1/StrS family aminotransferase</fullName>
    </submittedName>
</protein>
<dbReference type="CDD" id="cd00616">
    <property type="entry name" value="AHBA_syn"/>
    <property type="match status" value="1"/>
</dbReference>
<dbReference type="PANTHER" id="PTHR30244:SF42">
    <property type="entry name" value="UDP-2-ACETAMIDO-2-DEOXY-3-OXO-D-GLUCURONATE AMINOTRANSFERASE"/>
    <property type="match status" value="1"/>
</dbReference>
<dbReference type="InterPro" id="IPR015424">
    <property type="entry name" value="PyrdxlP-dep_Trfase"/>
</dbReference>
<evidence type="ECO:0000256" key="2">
    <source>
        <dbReference type="PIRSR" id="PIRSR000390-2"/>
    </source>
</evidence>
<evidence type="ECO:0000313" key="4">
    <source>
        <dbReference type="EMBL" id="QIE57007.1"/>
    </source>
</evidence>
<accession>A0A7L5C2D6</accession>
<dbReference type="Gene3D" id="3.90.1150.10">
    <property type="entry name" value="Aspartate Aminotransferase, domain 1"/>
    <property type="match status" value="1"/>
</dbReference>
<dbReference type="Pfam" id="PF01041">
    <property type="entry name" value="DegT_DnrJ_EryC1"/>
    <property type="match status" value="1"/>
</dbReference>
<name>A0A7L5C2D6_9RHOB</name>
<dbReference type="RefSeq" id="WP_165101144.1">
    <property type="nucleotide sequence ID" value="NZ_CP049056.1"/>
</dbReference>
<evidence type="ECO:0000256" key="3">
    <source>
        <dbReference type="RuleBase" id="RU004508"/>
    </source>
</evidence>
<organism evidence="4 5">
    <name type="scientific">Pikeienuella piscinae</name>
    <dbReference type="NCBI Taxonomy" id="2748098"/>
    <lineage>
        <taxon>Bacteria</taxon>
        <taxon>Pseudomonadati</taxon>
        <taxon>Pseudomonadota</taxon>
        <taxon>Alphaproteobacteria</taxon>
        <taxon>Rhodobacterales</taxon>
        <taxon>Paracoccaceae</taxon>
        <taxon>Pikeienuella</taxon>
    </lineage>
</organism>
<dbReference type="SUPFAM" id="SSF53383">
    <property type="entry name" value="PLP-dependent transferases"/>
    <property type="match status" value="1"/>
</dbReference>
<proteinExistence type="inferred from homology"/>
<feature type="active site" description="Proton acceptor" evidence="1">
    <location>
        <position position="192"/>
    </location>
</feature>
<dbReference type="GO" id="GO:0008483">
    <property type="term" value="F:transaminase activity"/>
    <property type="evidence" value="ECO:0007669"/>
    <property type="project" value="UniProtKB-KW"/>
</dbReference>